<keyword evidence="4" id="KW-1185">Reference proteome</keyword>
<dbReference type="Pfam" id="PF16924">
    <property type="entry name" value="DpaA_N"/>
    <property type="match status" value="1"/>
</dbReference>
<dbReference type="Gene3D" id="3.40.50.720">
    <property type="entry name" value="NAD(P)-binding Rossmann-like Domain"/>
    <property type="match status" value="1"/>
</dbReference>
<evidence type="ECO:0000313" key="4">
    <source>
        <dbReference type="Proteomes" id="UP000610760"/>
    </source>
</evidence>
<organism evidence="3 4">
    <name type="scientific">Fumia xinanensis</name>
    <dbReference type="NCBI Taxonomy" id="2763659"/>
    <lineage>
        <taxon>Bacteria</taxon>
        <taxon>Bacillati</taxon>
        <taxon>Bacillota</taxon>
        <taxon>Clostridia</taxon>
        <taxon>Eubacteriales</taxon>
        <taxon>Oscillospiraceae</taxon>
        <taxon>Fumia</taxon>
    </lineage>
</organism>
<dbReference type="InterPro" id="IPR006140">
    <property type="entry name" value="D-isomer_DH_NAD-bd"/>
</dbReference>
<protein>
    <submittedName>
        <fullName evidence="3">Dipicolinate synthase subunit DpsA</fullName>
    </submittedName>
</protein>
<proteinExistence type="predicted"/>
<dbReference type="AlphaFoldDB" id="A0A926I5A3"/>
<evidence type="ECO:0000259" key="2">
    <source>
        <dbReference type="Pfam" id="PF16924"/>
    </source>
</evidence>
<accession>A0A926I5A3</accession>
<evidence type="ECO:0000313" key="3">
    <source>
        <dbReference type="EMBL" id="MBC8558645.1"/>
    </source>
</evidence>
<dbReference type="InterPro" id="IPR031629">
    <property type="entry name" value="DpaA_N"/>
</dbReference>
<dbReference type="Pfam" id="PF02826">
    <property type="entry name" value="2-Hacid_dh_C"/>
    <property type="match status" value="1"/>
</dbReference>
<dbReference type="RefSeq" id="WP_249293535.1">
    <property type="nucleotide sequence ID" value="NZ_JACRSV010000001.1"/>
</dbReference>
<dbReference type="Proteomes" id="UP000610760">
    <property type="component" value="Unassembled WGS sequence"/>
</dbReference>
<evidence type="ECO:0000259" key="1">
    <source>
        <dbReference type="Pfam" id="PF02826"/>
    </source>
</evidence>
<reference evidence="3" key="1">
    <citation type="submission" date="2020-08" db="EMBL/GenBank/DDBJ databases">
        <title>Genome public.</title>
        <authorList>
            <person name="Liu C."/>
            <person name="Sun Q."/>
        </authorList>
    </citation>
    <scope>NUCLEOTIDE SEQUENCE</scope>
    <source>
        <strain evidence="3">NSJ-33</strain>
    </source>
</reference>
<feature type="domain" description="D-isomer specific 2-hydroxyacid dehydrogenase NAD-binding" evidence="1">
    <location>
        <begin position="150"/>
        <end position="252"/>
    </location>
</feature>
<dbReference type="GO" id="GO:0051287">
    <property type="term" value="F:NAD binding"/>
    <property type="evidence" value="ECO:0007669"/>
    <property type="project" value="InterPro"/>
</dbReference>
<gene>
    <name evidence="3" type="ORF">H8710_01045</name>
</gene>
<feature type="domain" description="Dipicolinate synthase subunit A N-terminal" evidence="2">
    <location>
        <begin position="8"/>
        <end position="121"/>
    </location>
</feature>
<name>A0A926I5A3_9FIRM</name>
<dbReference type="InterPro" id="IPR036291">
    <property type="entry name" value="NAD(P)-bd_dom_sf"/>
</dbReference>
<dbReference type="SUPFAM" id="SSF51735">
    <property type="entry name" value="NAD(P)-binding Rossmann-fold domains"/>
    <property type="match status" value="1"/>
</dbReference>
<sequence length="296" mass="32660">MNIEKIYLIAGGDMRFIHLSALLAKKGKVYMIGFDSGDDFPPDVTLLKNISELKRQPDYVILPMPVTTDGVVLNAPLLTKDTIQLSYILDLCHRDTLILGGKITPKVKEELEKRELRFADYLDREEFAVMNAVPTAEGTLQIVLEELPTVIMGKKVLITGFGRIAKILLKDFLALDAKVTVAARKYKDLVWAEIYGADTVAVRDFGGTLHEYDVILNTVPAMIFGEEQLREIKPDCLIIDLASRPGGVDFAAAAAMERKVIWALSLPGKTAPLTAASILETTLQNCIKECEKGVVL</sequence>
<dbReference type="EMBL" id="JACRSV010000001">
    <property type="protein sequence ID" value="MBC8558645.1"/>
    <property type="molecule type" value="Genomic_DNA"/>
</dbReference>
<comment type="caution">
    <text evidence="3">The sequence shown here is derived from an EMBL/GenBank/DDBJ whole genome shotgun (WGS) entry which is preliminary data.</text>
</comment>